<dbReference type="Gene3D" id="3.40.50.2000">
    <property type="entry name" value="Glycogen Phosphorylase B"/>
    <property type="match status" value="1"/>
</dbReference>
<dbReference type="AlphaFoldDB" id="A0AAE0AD69"/>
<comment type="caution">
    <text evidence="1">The sequence shown here is derived from an EMBL/GenBank/DDBJ whole genome shotgun (WGS) entry which is preliminary data.</text>
</comment>
<dbReference type="EMBL" id="JANJYJ010000005">
    <property type="protein sequence ID" value="KAK3211137.1"/>
    <property type="molecule type" value="Genomic_DNA"/>
</dbReference>
<dbReference type="PANTHER" id="PTHR48045:SF20">
    <property type="entry name" value="UDP-RHAMNOSE:RHAMNOSYLTRANSFERASE 1"/>
    <property type="match status" value="1"/>
</dbReference>
<reference evidence="1" key="1">
    <citation type="journal article" date="2023" name="Plant J.">
        <title>Genome sequences and population genomics provide insights into the demographic history, inbreeding, and mutation load of two 'living fossil' tree species of Dipteronia.</title>
        <authorList>
            <person name="Feng Y."/>
            <person name="Comes H.P."/>
            <person name="Chen J."/>
            <person name="Zhu S."/>
            <person name="Lu R."/>
            <person name="Zhang X."/>
            <person name="Li P."/>
            <person name="Qiu J."/>
            <person name="Olsen K.M."/>
            <person name="Qiu Y."/>
        </authorList>
    </citation>
    <scope>NUCLEOTIDE SEQUENCE</scope>
    <source>
        <strain evidence="1">NBL</strain>
    </source>
</reference>
<sequence>MKKVVRAKVLKILDVDDHTIPEDFTILPKWVPFHSNIAYRYFEFINIFNSVIGDVFGVNDWLRFGLFIKDCDVVALPTTASNTDEETDTWRWMKEWLDKQKRNYVIYVAFGSVAKPSQTHLTELALGLELSELPFFRVLRTRRGSYDTELVELLDGFEERTKGRGVVWTSWAPQL</sequence>
<name>A0AAE0AD69_9ROSI</name>
<evidence type="ECO:0000313" key="1">
    <source>
        <dbReference type="EMBL" id="KAK3211137.1"/>
    </source>
</evidence>
<dbReference type="SUPFAM" id="SSF53756">
    <property type="entry name" value="UDP-Glycosyltransferase/glycogen phosphorylase"/>
    <property type="match status" value="1"/>
</dbReference>
<dbReference type="PANTHER" id="PTHR48045">
    <property type="entry name" value="UDP-GLYCOSYLTRANSFERASE 72B1"/>
    <property type="match status" value="1"/>
</dbReference>
<proteinExistence type="predicted"/>
<protein>
    <submittedName>
        <fullName evidence="1">Uncharacterized protein</fullName>
    </submittedName>
</protein>
<organism evidence="1 2">
    <name type="scientific">Dipteronia sinensis</name>
    <dbReference type="NCBI Taxonomy" id="43782"/>
    <lineage>
        <taxon>Eukaryota</taxon>
        <taxon>Viridiplantae</taxon>
        <taxon>Streptophyta</taxon>
        <taxon>Embryophyta</taxon>
        <taxon>Tracheophyta</taxon>
        <taxon>Spermatophyta</taxon>
        <taxon>Magnoliopsida</taxon>
        <taxon>eudicotyledons</taxon>
        <taxon>Gunneridae</taxon>
        <taxon>Pentapetalae</taxon>
        <taxon>rosids</taxon>
        <taxon>malvids</taxon>
        <taxon>Sapindales</taxon>
        <taxon>Sapindaceae</taxon>
        <taxon>Hippocastanoideae</taxon>
        <taxon>Acereae</taxon>
        <taxon>Dipteronia</taxon>
    </lineage>
</organism>
<accession>A0AAE0AD69</accession>
<dbReference type="Proteomes" id="UP001281410">
    <property type="component" value="Unassembled WGS sequence"/>
</dbReference>
<evidence type="ECO:0000313" key="2">
    <source>
        <dbReference type="Proteomes" id="UP001281410"/>
    </source>
</evidence>
<keyword evidence="2" id="KW-1185">Reference proteome</keyword>
<gene>
    <name evidence="1" type="ORF">Dsin_015843</name>
</gene>